<dbReference type="SUPFAM" id="SSF88659">
    <property type="entry name" value="Sigma3 and sigma4 domains of RNA polymerase sigma factors"/>
    <property type="match status" value="2"/>
</dbReference>
<dbReference type="Proteomes" id="UP000295705">
    <property type="component" value="Unassembled WGS sequence"/>
</dbReference>
<feature type="compositionally biased region" description="Polar residues" evidence="5">
    <location>
        <begin position="14"/>
        <end position="24"/>
    </location>
</feature>
<dbReference type="CDD" id="cd06171">
    <property type="entry name" value="Sigma70_r4"/>
    <property type="match status" value="1"/>
</dbReference>
<feature type="domain" description="RNA polymerase sigma-70 region 3" evidence="6">
    <location>
        <begin position="189"/>
        <end position="248"/>
    </location>
</feature>
<dbReference type="PRINTS" id="PR00046">
    <property type="entry name" value="SIGMA70FCT"/>
</dbReference>
<keyword evidence="2" id="KW-0731">Sigma factor</keyword>
<dbReference type="InterPro" id="IPR000943">
    <property type="entry name" value="RNA_pol_sigma70"/>
</dbReference>
<sequence length="327" mass="35953">MTSPSAGGPPDTRVSPSPYSTDVSSIDAMTDTAGATGEKTADGDVTAQQSSTQQTDGHQQDDRQNGRRNGNRSGSRGEYDHLMPKLAEHAALEKGSPERLRLRDELVRGHLPVAQHIARRFSRRGEPEEDLEQVATLGLINAVDRYDPERGTDFLSYAVPTITGEVRRHFRDQAWSMRVPRRLKDLNVTLSAAMSQMSQTLGRAPNAAELAEHLDIGKEEVLEALEASNAYRSGSLDEMLVDDPDSGTVSDLLGEADAALEQVEYQQSLAPLLEKLPQRERTIIKLRFFGNMTQSQIAEQVGISQMHVSRLLAKTLVQLREGLGDAR</sequence>
<evidence type="ECO:0000256" key="5">
    <source>
        <dbReference type="SAM" id="MobiDB-lite"/>
    </source>
</evidence>
<dbReference type="GO" id="GO:0006352">
    <property type="term" value="P:DNA-templated transcription initiation"/>
    <property type="evidence" value="ECO:0007669"/>
    <property type="project" value="InterPro"/>
</dbReference>
<feature type="domain" description="RNA polymerase sigma-70 region 4" evidence="8">
    <location>
        <begin position="272"/>
        <end position="321"/>
    </location>
</feature>
<evidence type="ECO:0000259" key="8">
    <source>
        <dbReference type="Pfam" id="PF04545"/>
    </source>
</evidence>
<reference evidence="9 10" key="1">
    <citation type="submission" date="2019-03" db="EMBL/GenBank/DDBJ databases">
        <title>Genomic Encyclopedia of Type Strains, Phase IV (KMG-IV): sequencing the most valuable type-strain genomes for metagenomic binning, comparative biology and taxonomic classification.</title>
        <authorList>
            <person name="Goeker M."/>
        </authorList>
    </citation>
    <scope>NUCLEOTIDE SEQUENCE [LARGE SCALE GENOMIC DNA]</scope>
    <source>
        <strain evidence="9 10">DSM 45775</strain>
    </source>
</reference>
<dbReference type="GO" id="GO:0016987">
    <property type="term" value="F:sigma factor activity"/>
    <property type="evidence" value="ECO:0007669"/>
    <property type="project" value="UniProtKB-KW"/>
</dbReference>
<evidence type="ECO:0000259" key="7">
    <source>
        <dbReference type="Pfam" id="PF04542"/>
    </source>
</evidence>
<dbReference type="InterPro" id="IPR007627">
    <property type="entry name" value="RNA_pol_sigma70_r2"/>
</dbReference>
<dbReference type="EMBL" id="SNYO01000016">
    <property type="protein sequence ID" value="TDQ46417.1"/>
    <property type="molecule type" value="Genomic_DNA"/>
</dbReference>
<dbReference type="Pfam" id="PF04539">
    <property type="entry name" value="Sigma70_r3"/>
    <property type="match status" value="1"/>
</dbReference>
<dbReference type="InterPro" id="IPR007624">
    <property type="entry name" value="RNA_pol_sigma70_r3"/>
</dbReference>
<dbReference type="InterPro" id="IPR007630">
    <property type="entry name" value="RNA_pol_sigma70_r4"/>
</dbReference>
<dbReference type="AlphaFoldDB" id="A0A4V3D760"/>
<keyword evidence="3" id="KW-0238">DNA-binding</keyword>
<protein>
    <submittedName>
        <fullName evidence="9">RNA polymerase sigma-28 (SigD/FliA/WhiG) subunit</fullName>
    </submittedName>
</protein>
<dbReference type="Pfam" id="PF04545">
    <property type="entry name" value="Sigma70_r4"/>
    <property type="match status" value="1"/>
</dbReference>
<evidence type="ECO:0000313" key="10">
    <source>
        <dbReference type="Proteomes" id="UP000295705"/>
    </source>
</evidence>
<dbReference type="NCBIfam" id="TIGR02937">
    <property type="entry name" value="sigma70-ECF"/>
    <property type="match status" value="1"/>
</dbReference>
<keyword evidence="4" id="KW-0804">Transcription</keyword>
<organism evidence="9 10">
    <name type="scientific">Actinomycetospora succinea</name>
    <dbReference type="NCBI Taxonomy" id="663603"/>
    <lineage>
        <taxon>Bacteria</taxon>
        <taxon>Bacillati</taxon>
        <taxon>Actinomycetota</taxon>
        <taxon>Actinomycetes</taxon>
        <taxon>Pseudonocardiales</taxon>
        <taxon>Pseudonocardiaceae</taxon>
        <taxon>Actinomycetospora</taxon>
    </lineage>
</organism>
<evidence type="ECO:0000256" key="2">
    <source>
        <dbReference type="ARBA" id="ARBA00023082"/>
    </source>
</evidence>
<gene>
    <name evidence="9" type="ORF">EV188_11645</name>
</gene>
<dbReference type="InterPro" id="IPR036388">
    <property type="entry name" value="WH-like_DNA-bd_sf"/>
</dbReference>
<dbReference type="PANTHER" id="PTHR30385">
    <property type="entry name" value="SIGMA FACTOR F FLAGELLAR"/>
    <property type="match status" value="1"/>
</dbReference>
<dbReference type="GO" id="GO:0003677">
    <property type="term" value="F:DNA binding"/>
    <property type="evidence" value="ECO:0007669"/>
    <property type="project" value="UniProtKB-KW"/>
</dbReference>
<evidence type="ECO:0000256" key="1">
    <source>
        <dbReference type="ARBA" id="ARBA00023015"/>
    </source>
</evidence>
<evidence type="ECO:0000256" key="3">
    <source>
        <dbReference type="ARBA" id="ARBA00023125"/>
    </source>
</evidence>
<feature type="region of interest" description="Disordered" evidence="5">
    <location>
        <begin position="1"/>
        <end position="79"/>
    </location>
</feature>
<dbReference type="InterPro" id="IPR014284">
    <property type="entry name" value="RNA_pol_sigma-70_dom"/>
</dbReference>
<dbReference type="NCBIfam" id="TIGR02980">
    <property type="entry name" value="SigBFG"/>
    <property type="match status" value="1"/>
</dbReference>
<keyword evidence="1" id="KW-0805">Transcription regulation</keyword>
<keyword evidence="10" id="KW-1185">Reference proteome</keyword>
<dbReference type="Pfam" id="PF04542">
    <property type="entry name" value="Sigma70_r2"/>
    <property type="match status" value="1"/>
</dbReference>
<evidence type="ECO:0000259" key="6">
    <source>
        <dbReference type="Pfam" id="PF04539"/>
    </source>
</evidence>
<dbReference type="Gene3D" id="1.20.120.1810">
    <property type="match status" value="1"/>
</dbReference>
<proteinExistence type="predicted"/>
<dbReference type="SUPFAM" id="SSF88946">
    <property type="entry name" value="Sigma2 domain of RNA polymerase sigma factors"/>
    <property type="match status" value="1"/>
</dbReference>
<dbReference type="PANTHER" id="PTHR30385:SF4">
    <property type="entry name" value="RNA POLYMERASE SIGMA-E FACTOR"/>
    <property type="match status" value="1"/>
</dbReference>
<comment type="caution">
    <text evidence="9">The sequence shown here is derived from an EMBL/GenBank/DDBJ whole genome shotgun (WGS) entry which is preliminary data.</text>
</comment>
<feature type="compositionally biased region" description="Polar residues" evidence="5">
    <location>
        <begin position="46"/>
        <end position="55"/>
    </location>
</feature>
<dbReference type="InterPro" id="IPR014322">
    <property type="entry name" value="RNA_pol_sigma-B/F/G"/>
</dbReference>
<feature type="domain" description="RNA polymerase sigma-70 region 2" evidence="7">
    <location>
        <begin position="106"/>
        <end position="175"/>
    </location>
</feature>
<dbReference type="InterPro" id="IPR013324">
    <property type="entry name" value="RNA_pol_sigma_r3/r4-like"/>
</dbReference>
<name>A0A4V3D760_9PSEU</name>
<dbReference type="InterPro" id="IPR013325">
    <property type="entry name" value="RNA_pol_sigma_r2"/>
</dbReference>
<evidence type="ECO:0000313" key="9">
    <source>
        <dbReference type="EMBL" id="TDQ46417.1"/>
    </source>
</evidence>
<dbReference type="Gene3D" id="1.10.10.10">
    <property type="entry name" value="Winged helix-like DNA-binding domain superfamily/Winged helix DNA-binding domain"/>
    <property type="match status" value="2"/>
</dbReference>
<evidence type="ECO:0000256" key="4">
    <source>
        <dbReference type="ARBA" id="ARBA00023163"/>
    </source>
</evidence>
<accession>A0A4V3D760</accession>